<dbReference type="Gene3D" id="3.30.1330.10">
    <property type="entry name" value="PurM-like, N-terminal domain"/>
    <property type="match status" value="2"/>
</dbReference>
<evidence type="ECO:0000256" key="4">
    <source>
        <dbReference type="ARBA" id="ARBA00022741"/>
    </source>
</evidence>
<dbReference type="CDD" id="cd02204">
    <property type="entry name" value="PurL_repeat2"/>
    <property type="match status" value="1"/>
</dbReference>
<feature type="domain" description="PurM-like C-terminal" evidence="10">
    <location>
        <begin position="847"/>
        <end position="993"/>
    </location>
</feature>
<keyword evidence="1 8" id="KW-0963">Cytoplasm</keyword>
<dbReference type="Pfam" id="PF02769">
    <property type="entry name" value="AIRS_C"/>
    <property type="match status" value="2"/>
</dbReference>
<feature type="binding site" evidence="8">
    <location>
        <position position="523"/>
    </location>
    <ligand>
        <name>Mg(2+)</name>
        <dbReference type="ChEBI" id="CHEBI:18420"/>
        <label>2</label>
    </ligand>
</feature>
<evidence type="ECO:0000256" key="5">
    <source>
        <dbReference type="ARBA" id="ARBA00022755"/>
    </source>
</evidence>
<feature type="binding site" evidence="8">
    <location>
        <position position="799"/>
    </location>
    <ligand>
        <name>ATP</name>
        <dbReference type="ChEBI" id="CHEBI:30616"/>
    </ligand>
</feature>
<feature type="domain" description="PurM-like C-terminal" evidence="10">
    <location>
        <begin position="457"/>
        <end position="612"/>
    </location>
</feature>
<keyword evidence="7 8" id="KW-0460">Magnesium</keyword>
<dbReference type="UniPathway" id="UPA00074">
    <property type="reaction ID" value="UER00128"/>
</dbReference>
<feature type="binding site" evidence="8">
    <location>
        <position position="762"/>
    </location>
    <ligand>
        <name>ATP</name>
        <dbReference type="ChEBI" id="CHEBI:30616"/>
    </ligand>
</feature>
<dbReference type="STRING" id="1618446.UV61_C0014G0001"/>
<dbReference type="PATRIC" id="fig|1618446.3.peg.1240"/>
<organism evidence="12 13">
    <name type="scientific">Candidatus Gottesmanbacteria bacterium GW2011_GWB1_43_11</name>
    <dbReference type="NCBI Taxonomy" id="1618446"/>
    <lineage>
        <taxon>Bacteria</taxon>
        <taxon>Candidatus Gottesmaniibacteriota</taxon>
    </lineage>
</organism>
<keyword evidence="3 8" id="KW-0479">Metal-binding</keyword>
<dbReference type="InterPro" id="IPR016188">
    <property type="entry name" value="PurM-like_N"/>
</dbReference>
<dbReference type="PANTHER" id="PTHR43555">
    <property type="entry name" value="PHOSPHORIBOSYLFORMYLGLYCINAMIDINE SYNTHASE SUBUNIT PURL"/>
    <property type="match status" value="1"/>
</dbReference>
<comment type="similarity">
    <text evidence="8">Belongs to the FGAMS family.</text>
</comment>
<dbReference type="EMBL" id="LCFD01000014">
    <property type="protein sequence ID" value="KKS85901.1"/>
    <property type="molecule type" value="Genomic_DNA"/>
</dbReference>
<dbReference type="InterPro" id="IPR036676">
    <property type="entry name" value="PurM-like_C_sf"/>
</dbReference>
<comment type="catalytic activity">
    <reaction evidence="8">
        <text>N(2)-formyl-N(1)-(5-phospho-beta-D-ribosyl)glycinamide + L-glutamine + ATP + H2O = 2-formamido-N(1)-(5-O-phospho-beta-D-ribosyl)acetamidine + L-glutamate + ADP + phosphate + H(+)</text>
        <dbReference type="Rhea" id="RHEA:17129"/>
        <dbReference type="ChEBI" id="CHEBI:15377"/>
        <dbReference type="ChEBI" id="CHEBI:15378"/>
        <dbReference type="ChEBI" id="CHEBI:29985"/>
        <dbReference type="ChEBI" id="CHEBI:30616"/>
        <dbReference type="ChEBI" id="CHEBI:43474"/>
        <dbReference type="ChEBI" id="CHEBI:58359"/>
        <dbReference type="ChEBI" id="CHEBI:147286"/>
        <dbReference type="ChEBI" id="CHEBI:147287"/>
        <dbReference type="ChEBI" id="CHEBI:456216"/>
        <dbReference type="EC" id="6.3.5.3"/>
    </reaction>
</comment>
<feature type="binding site" evidence="8">
    <location>
        <position position="353"/>
    </location>
    <ligand>
        <name>substrate</name>
    </ligand>
</feature>
<dbReference type="InterPro" id="IPR010918">
    <property type="entry name" value="PurM-like_C_dom"/>
</dbReference>
<dbReference type="GO" id="GO:0005737">
    <property type="term" value="C:cytoplasm"/>
    <property type="evidence" value="ECO:0007669"/>
    <property type="project" value="UniProtKB-SubCell"/>
</dbReference>
<evidence type="ECO:0000256" key="8">
    <source>
        <dbReference type="HAMAP-Rule" id="MF_00420"/>
    </source>
</evidence>
<evidence type="ECO:0000313" key="13">
    <source>
        <dbReference type="Proteomes" id="UP000034050"/>
    </source>
</evidence>
<dbReference type="Pfam" id="PF00586">
    <property type="entry name" value="AIRS"/>
    <property type="match status" value="2"/>
</dbReference>
<feature type="active site" evidence="8">
    <location>
        <position position="242"/>
    </location>
</feature>
<protein>
    <recommendedName>
        <fullName evidence="8">Phosphoribosylformylglycinamidine synthase subunit PurL</fullName>
        <shortName evidence="8">FGAM synthase</shortName>
        <ecNumber evidence="8">6.3.5.3</ecNumber>
    </recommendedName>
    <alternativeName>
        <fullName evidence="8">Formylglycinamide ribonucleotide amidotransferase subunit II</fullName>
        <shortName evidence="8">FGAR amidotransferase II</shortName>
        <shortName evidence="8">FGAR-AT II</shortName>
    </alternativeName>
    <alternativeName>
        <fullName evidence="8">Glutamine amidotransferase PurL</fullName>
    </alternativeName>
    <alternativeName>
        <fullName evidence="8">Phosphoribosylformylglycinamidine synthase subunit II</fullName>
    </alternativeName>
</protein>
<dbReference type="SUPFAM" id="SSF55326">
    <property type="entry name" value="PurM N-terminal domain-like"/>
    <property type="match status" value="2"/>
</dbReference>
<evidence type="ECO:0000256" key="1">
    <source>
        <dbReference type="ARBA" id="ARBA00022490"/>
    </source>
</evidence>
<dbReference type="InterPro" id="IPR010074">
    <property type="entry name" value="PRibForGlyAmidine_synth_PurL"/>
</dbReference>
<dbReference type="PANTHER" id="PTHR43555:SF1">
    <property type="entry name" value="PHOSPHORIBOSYLFORMYLGLYCINAMIDINE SYNTHASE SUBUNIT PURL"/>
    <property type="match status" value="1"/>
</dbReference>
<comment type="subunit">
    <text evidence="8">Monomer. Part of the FGAM synthase complex composed of 1 PurL, 1 PurQ and 2 PurS subunits.</text>
</comment>
<comment type="pathway">
    <text evidence="8">Purine metabolism; IMP biosynthesis via de novo pathway; 5-amino-1-(5-phospho-D-ribosyl)imidazole from N(2)-formyl-N(1)-(5-phospho-D-ribosyl)glycinamide: step 1/2.</text>
</comment>
<keyword evidence="4 8" id="KW-0547">Nucleotide-binding</keyword>
<accession>A0A0G1ES54</accession>
<reference evidence="12 13" key="1">
    <citation type="journal article" date="2015" name="Nature">
        <title>rRNA introns, odd ribosomes, and small enigmatic genomes across a large radiation of phyla.</title>
        <authorList>
            <person name="Brown C.T."/>
            <person name="Hug L.A."/>
            <person name="Thomas B.C."/>
            <person name="Sharon I."/>
            <person name="Castelle C.J."/>
            <person name="Singh A."/>
            <person name="Wilkins M.J."/>
            <person name="Williams K.H."/>
            <person name="Banfield J.F."/>
        </authorList>
    </citation>
    <scope>NUCLEOTIDE SEQUENCE [LARGE SCALE GENOMIC DNA]</scope>
</reference>
<comment type="caution">
    <text evidence="12">The sequence shown here is derived from an EMBL/GenBank/DDBJ whole genome shotgun (WGS) entry which is preliminary data.</text>
</comment>
<dbReference type="Gene3D" id="3.90.650.10">
    <property type="entry name" value="PurM-like C-terminal domain"/>
    <property type="match status" value="2"/>
</dbReference>
<dbReference type="GO" id="GO:0000287">
    <property type="term" value="F:magnesium ion binding"/>
    <property type="evidence" value="ECO:0007669"/>
    <property type="project" value="UniProtKB-UniRule"/>
</dbReference>
<dbReference type="GO" id="GO:0006189">
    <property type="term" value="P:'de novo' IMP biosynthetic process"/>
    <property type="evidence" value="ECO:0007669"/>
    <property type="project" value="UniProtKB-UniRule"/>
</dbReference>
<feature type="binding site" evidence="8">
    <location>
        <position position="494"/>
    </location>
    <ligand>
        <name>substrate</name>
    </ligand>
</feature>
<dbReference type="AlphaFoldDB" id="A0A0G1ES54"/>
<comment type="subcellular location">
    <subcellularLocation>
        <location evidence="8">Cytoplasm</location>
    </subcellularLocation>
</comment>
<keyword evidence="2 8" id="KW-0436">Ligase</keyword>
<feature type="binding site" evidence="8">
    <location>
        <position position="330"/>
    </location>
    <ligand>
        <name>Mg(2+)</name>
        <dbReference type="ChEBI" id="CHEBI:18420"/>
        <label>1</label>
    </ligand>
</feature>
<keyword evidence="5 8" id="KW-0658">Purine biosynthesis</keyword>
<feature type="domain" description="PurM-like N-terminal" evidence="9">
    <location>
        <begin position="312"/>
        <end position="442"/>
    </location>
</feature>
<proteinExistence type="inferred from homology"/>
<dbReference type="Gene3D" id="1.10.8.750">
    <property type="entry name" value="Phosphoribosylformylglycinamidine synthase, linker domain"/>
    <property type="match status" value="1"/>
</dbReference>
<comment type="caution">
    <text evidence="8">Lacks conserved residue(s) required for the propagation of feature annotation.</text>
</comment>
<evidence type="ECO:0000259" key="9">
    <source>
        <dbReference type="Pfam" id="PF00586"/>
    </source>
</evidence>
<name>A0A0G1ES54_9BACT</name>
<dbReference type="InterPro" id="IPR041609">
    <property type="entry name" value="PurL_linker"/>
</dbReference>
<sequence length="1020" mass="111973">MISRLEIISKIADTRAAVLKRKIASQGFSVSDVVVVDVYTIEKQLTSKELKQISEMLTNPVVAESSFAQMLAPQKFQWAVEIGFQPGVTDNVATTTREMIEDLVHAKFRNGEGVYTSQLLFLSGKINAGDSEKIIKSLHNPLIQKARSKNFAQFKIDRGMGKLAPRVKLTGFVKVDKVNLNVGDEELVKIGKQGIANRDGSRRGPLALGLDYLKAIQTYFKKAGRNPTDIELESLAQTWSEHCKHTIFADPLDEIKDGLFRHYIKRATEEIRERKSKAVIARREATKQSGNRSSRFAHDYELGDYCVSVFTDNSGAIEFDQDYLITHKVETHNSPSALDPFGGAITGIVGVNRDTIGFGLGAKPIANTYGFCFAPPTDNTPLYKGPNKTQPMLSPRRIMDGVIAGVNSGGNCSGIPTPLGFMFFDKRYKGKPLVFVGTIGLIPKKKNSQKLFLKKARPGDYIVMIGGRVGLDGIHGATFSSEAMDSGSPAGAVQIGDPITQKKLSDALVKEARDLGLYNSITDNGAGGLSCSIAEMAKEMRLPAGRQGGCEVQLEKVPLKYPGLAPWQIWISESQERMTLAVPKLKWKKFQQLMYSRGVEATIIGTFSSSRKCLVKYKGSKIMDIDMDFLHNGLPGRHLTSSFSVKKYQEPKLPSTKNLSEILTKMLSRLSITSNEFISMQYDHEVQGNSVLKPLQGKGRVNADAAVIRPLEDSHQGVILSHALYPTYSDIDTYQMAAASIDTAVRNLVAMGADPTQIALLDNFCWCSSTEPQRLGQLKRAARACYDLATIYNTPFISGKDSMFNDFKGYDESGNPLKISVPPTLLISAISVVKDISNVVSLDAKFPGDLIYIVGETFDEMGGSEYFNLLSRDDLVHIGNSVPQVNAHKNKKMYLYIFKAIQSGLIASAQSVGRGGLAVALTKIALGGMLGLEINLKKLPGKTSRDDFALFSESQGRIIVTVAPGNKRKFEKLLKGNAFGLLGTISNKPKIQIRGIKGNKIVDFDLKEAELAYKKTFRDY</sequence>
<feature type="binding site" evidence="8">
    <location>
        <position position="354"/>
    </location>
    <ligand>
        <name>Mg(2+)</name>
        <dbReference type="ChEBI" id="CHEBI:18420"/>
        <label>2</label>
    </ligand>
</feature>
<dbReference type="Pfam" id="PF18072">
    <property type="entry name" value="FGAR-AT_linker"/>
    <property type="match status" value="1"/>
</dbReference>
<evidence type="ECO:0000256" key="7">
    <source>
        <dbReference type="ARBA" id="ARBA00022842"/>
    </source>
</evidence>
<dbReference type="CDD" id="cd02203">
    <property type="entry name" value="PurL_repeat1"/>
    <property type="match status" value="1"/>
</dbReference>
<dbReference type="SUPFAM" id="SSF56042">
    <property type="entry name" value="PurM C-terminal domain-like"/>
    <property type="match status" value="2"/>
</dbReference>
<evidence type="ECO:0000256" key="2">
    <source>
        <dbReference type="ARBA" id="ARBA00022598"/>
    </source>
</evidence>
<feature type="active site" description="Proton acceptor" evidence="8">
    <location>
        <position position="332"/>
    </location>
</feature>
<feature type="binding site" evidence="8">
    <location>
        <position position="328"/>
    </location>
    <ligand>
        <name>ATP</name>
        <dbReference type="ChEBI" id="CHEBI:30616"/>
    </ligand>
</feature>
<dbReference type="Proteomes" id="UP000034050">
    <property type="component" value="Unassembled WGS sequence"/>
</dbReference>
<dbReference type="GO" id="GO:0004642">
    <property type="term" value="F:phosphoribosylformylglycinamidine synthase activity"/>
    <property type="evidence" value="ECO:0007669"/>
    <property type="project" value="UniProtKB-UniRule"/>
</dbReference>
<comment type="function">
    <text evidence="8">Part of the phosphoribosylformylglycinamidine synthase complex involved in the purines biosynthetic pathway. Catalyzes the ATP-dependent conversion of formylglycinamide ribonucleotide (FGAR) and glutamine to yield formylglycinamidine ribonucleotide (FGAM) and glutamate. The FGAM synthase complex is composed of three subunits. PurQ produces an ammonia molecule by converting glutamine to glutamate. PurL transfers the ammonia molecule to FGAR to form FGAM in an ATP-dependent manner. PurS interacts with PurQ and PurL and is thought to assist in the transfer of the ammonia molecule from PurQ to PurL.</text>
</comment>
<evidence type="ECO:0000256" key="3">
    <source>
        <dbReference type="ARBA" id="ARBA00022723"/>
    </source>
</evidence>
<evidence type="ECO:0000256" key="6">
    <source>
        <dbReference type="ARBA" id="ARBA00022840"/>
    </source>
</evidence>
<gene>
    <name evidence="8" type="primary">purL</name>
    <name evidence="12" type="ORF">UV61_C0014G0001</name>
</gene>
<keyword evidence="6 8" id="KW-0067">ATP-binding</keyword>
<evidence type="ECO:0000259" key="11">
    <source>
        <dbReference type="Pfam" id="PF18072"/>
    </source>
</evidence>
<evidence type="ECO:0000259" key="10">
    <source>
        <dbReference type="Pfam" id="PF02769"/>
    </source>
</evidence>
<feature type="binding site" evidence="8">
    <location>
        <position position="802"/>
    </location>
    <ligand>
        <name>substrate</name>
    </ligand>
</feature>
<dbReference type="GO" id="GO:0005524">
    <property type="term" value="F:ATP binding"/>
    <property type="evidence" value="ECO:0007669"/>
    <property type="project" value="UniProtKB-UniRule"/>
</dbReference>
<feature type="domain" description="Phosphoribosylformylglycinamidine synthase linker" evidence="11">
    <location>
        <begin position="202"/>
        <end position="245"/>
    </location>
</feature>
<dbReference type="InterPro" id="IPR036921">
    <property type="entry name" value="PurM-like_N_sf"/>
</dbReference>
<feature type="domain" description="PurM-like N-terminal" evidence="9">
    <location>
        <begin position="703"/>
        <end position="802"/>
    </location>
</feature>
<evidence type="ECO:0000313" key="12">
    <source>
        <dbReference type="EMBL" id="KKS85901.1"/>
    </source>
</evidence>
<feature type="binding site" evidence="8">
    <location>
        <begin position="573"/>
        <end position="575"/>
    </location>
    <ligand>
        <name>substrate</name>
    </ligand>
</feature>
<dbReference type="EC" id="6.3.5.3" evidence="8"/>
<dbReference type="HAMAP" id="MF_00420">
    <property type="entry name" value="PurL_2"/>
    <property type="match status" value="1"/>
</dbReference>